<dbReference type="Proteomes" id="UP000266673">
    <property type="component" value="Unassembled WGS sequence"/>
</dbReference>
<dbReference type="STRING" id="44941.A0A397VIM2"/>
<sequence>MEDVKKCLECKTTVSQRFRQLGAEMWQEVVTKGLVRESWHDKMMLCSSCYMKYVVNPIKRGKKVTKKDVVEEIKIEVKEKQKPIYKFDELRRLLEDQDSNLIYFFDQLYLAARPSERNNQTMERMKKIIVFICYLLASLNNTQINAFKSDLAFYLDSARTSNKGLNTMANIGITTTSRTVNRKKKKISETHEEYVRDDLIEYLNNALILNIDDYHNIHVQQQPRTTATSLPTHMATIVANPCLTLAIPRNQVLNPKIVDGELIIRNIDKRFIVNLGVPYYNYDDRLAEKKSERHIKNCILFDFVERGLKGIEGYLDSLQTKALLDNPNIPEFVMAFLPMMGPLHVSLNARELVFKKNAFLFNDIYKSIFGIRKDLGKKPRPWRIDLILYIVHLVWFEIDDFIFSKFGYACKNIEFLYLTNLFNNLVPLVLNVYAYIIEKETETNHPIINFIINHLATLSDSPVEIFHSIIRQRTSKFSTGEQLRIAAHTAYQQRHDNDFQQQFVRSEKYPYSPKQLHMLSQKCTIYLLELFTKIYRIYDISSFIISSSNNINIYKLSSLGYEITDRYLPRGFVTSKKPNIFAICDSIHCNTPYDLSNGSIRKNTDALIKSLTKSLGENLSKKDIEEDKGDDKDPNEIHEISDDVMVERQLEDAKKLFFEMYKINI</sequence>
<keyword evidence="2" id="KW-1185">Reference proteome</keyword>
<gene>
    <name evidence="1" type="ORF">C2G38_2182720</name>
</gene>
<proteinExistence type="predicted"/>
<dbReference type="OrthoDB" id="2426164at2759"/>
<comment type="caution">
    <text evidence="1">The sequence shown here is derived from an EMBL/GenBank/DDBJ whole genome shotgun (WGS) entry which is preliminary data.</text>
</comment>
<reference evidence="1 2" key="1">
    <citation type="submission" date="2018-06" db="EMBL/GenBank/DDBJ databases">
        <title>Comparative genomics reveals the genomic features of Rhizophagus irregularis, R. cerebriforme, R. diaphanum and Gigaspora rosea, and their symbiotic lifestyle signature.</title>
        <authorList>
            <person name="Morin E."/>
            <person name="San Clemente H."/>
            <person name="Chen E.C.H."/>
            <person name="De La Providencia I."/>
            <person name="Hainaut M."/>
            <person name="Kuo A."/>
            <person name="Kohler A."/>
            <person name="Murat C."/>
            <person name="Tang N."/>
            <person name="Roy S."/>
            <person name="Loubradou J."/>
            <person name="Henrissat B."/>
            <person name="Grigoriev I.V."/>
            <person name="Corradi N."/>
            <person name="Roux C."/>
            <person name="Martin F.M."/>
        </authorList>
    </citation>
    <scope>NUCLEOTIDE SEQUENCE [LARGE SCALE GENOMIC DNA]</scope>
    <source>
        <strain evidence="1 2">DAOM 194757</strain>
    </source>
</reference>
<evidence type="ECO:0000313" key="2">
    <source>
        <dbReference type="Proteomes" id="UP000266673"/>
    </source>
</evidence>
<evidence type="ECO:0000313" key="1">
    <source>
        <dbReference type="EMBL" id="RIB19126.1"/>
    </source>
</evidence>
<dbReference type="AlphaFoldDB" id="A0A397VIM2"/>
<accession>A0A397VIM2</accession>
<name>A0A397VIM2_9GLOM</name>
<dbReference type="EMBL" id="QKWP01000494">
    <property type="protein sequence ID" value="RIB19126.1"/>
    <property type="molecule type" value="Genomic_DNA"/>
</dbReference>
<organism evidence="1 2">
    <name type="scientific">Gigaspora rosea</name>
    <dbReference type="NCBI Taxonomy" id="44941"/>
    <lineage>
        <taxon>Eukaryota</taxon>
        <taxon>Fungi</taxon>
        <taxon>Fungi incertae sedis</taxon>
        <taxon>Mucoromycota</taxon>
        <taxon>Glomeromycotina</taxon>
        <taxon>Glomeromycetes</taxon>
        <taxon>Diversisporales</taxon>
        <taxon>Gigasporaceae</taxon>
        <taxon>Gigaspora</taxon>
    </lineage>
</organism>
<protein>
    <submittedName>
        <fullName evidence="1">Uncharacterized protein</fullName>
    </submittedName>
</protein>